<feature type="domain" description="Signal transduction histidine kinase subgroup 3 dimerisation and phosphoacceptor" evidence="11">
    <location>
        <begin position="233"/>
        <end position="297"/>
    </location>
</feature>
<dbReference type="SUPFAM" id="SSF55874">
    <property type="entry name" value="ATPase domain of HSP90 chaperone/DNA topoisomerase II/histidine kinase"/>
    <property type="match status" value="1"/>
</dbReference>
<dbReference type="PANTHER" id="PTHR24421:SF10">
    <property type="entry name" value="NITRATE_NITRITE SENSOR PROTEIN NARQ"/>
    <property type="match status" value="1"/>
</dbReference>
<dbReference type="EMBL" id="RQZG01000001">
    <property type="protein sequence ID" value="RRD07236.1"/>
    <property type="molecule type" value="Genomic_DNA"/>
</dbReference>
<dbReference type="EC" id="2.7.13.3" evidence="2"/>
<comment type="caution">
    <text evidence="13">The sequence shown here is derived from an EMBL/GenBank/DDBJ whole genome shotgun (WGS) entry which is preliminary data.</text>
</comment>
<dbReference type="Proteomes" id="UP000280819">
    <property type="component" value="Unassembled WGS sequence"/>
</dbReference>
<dbReference type="Pfam" id="PF13796">
    <property type="entry name" value="Sensor"/>
    <property type="match status" value="1"/>
</dbReference>
<proteinExistence type="predicted"/>
<evidence type="ECO:0000259" key="11">
    <source>
        <dbReference type="Pfam" id="PF07730"/>
    </source>
</evidence>
<dbReference type="GO" id="GO:0005524">
    <property type="term" value="F:ATP binding"/>
    <property type="evidence" value="ECO:0007669"/>
    <property type="project" value="UniProtKB-KW"/>
</dbReference>
<keyword evidence="9" id="KW-0472">Membrane</keyword>
<dbReference type="InterPro" id="IPR036890">
    <property type="entry name" value="HATPase_C_sf"/>
</dbReference>
<dbReference type="Gene3D" id="3.30.565.10">
    <property type="entry name" value="Histidine kinase-like ATPase, C-terminal domain"/>
    <property type="match status" value="1"/>
</dbReference>
<keyword evidence="4" id="KW-0808">Transferase</keyword>
<evidence type="ECO:0000256" key="4">
    <source>
        <dbReference type="ARBA" id="ARBA00022679"/>
    </source>
</evidence>
<keyword evidence="5" id="KW-0547">Nucleotide-binding</keyword>
<keyword evidence="8" id="KW-0902">Two-component regulatory system</keyword>
<dbReference type="InterPro" id="IPR003594">
    <property type="entry name" value="HATPase_dom"/>
</dbReference>
<sequence length="420" mass="44587">MITSSWNALTWRRVSYLFLGFPLRLAAFVITVVLISLGAGLIVMIFGAFILAAGMLFARSCAVAERQVMHTLLDNAPAPEVVYRRGAGTAFQRLRILLTDPQSWLDLAWVGLAFATSTLTWSLLVTLLAVGIGSLLGPIAVLVLHGRFAHLEGSIGLGELLGLPMSWLFDIGLYLLLAIAFLRFGPAVIGGLASFQAVVGELMLNSRARQDQRYDDLLDSRQAAHRAEAEALRRVERDIHDGPQQRLVRLTMDLARARRKVGTSPETADDLLAQAMQQTQDTLAELRNLSRGIAPPVLVDRGLAAAVEEVSAGSPIPARCSIAVPALPTHIEQAAYFVVAEALANANKHSAATRILVEVGTVADELRVTVADDGAGGAATAKGHGLAGLEQRLHGLGGTLTITSPVGGPTVLEAVIPCAS</sequence>
<dbReference type="InterPro" id="IPR050482">
    <property type="entry name" value="Sensor_HK_TwoCompSys"/>
</dbReference>
<keyword evidence="7" id="KW-0067">ATP-binding</keyword>
<dbReference type="RefSeq" id="WP_124842227.1">
    <property type="nucleotide sequence ID" value="NZ_RQZG01000001.1"/>
</dbReference>
<evidence type="ECO:0000256" key="7">
    <source>
        <dbReference type="ARBA" id="ARBA00022840"/>
    </source>
</evidence>
<protein>
    <recommendedName>
        <fullName evidence="2">histidine kinase</fullName>
        <ecNumber evidence="2">2.7.13.3</ecNumber>
    </recommendedName>
</protein>
<dbReference type="PANTHER" id="PTHR24421">
    <property type="entry name" value="NITRATE/NITRITE SENSOR PROTEIN NARX-RELATED"/>
    <property type="match status" value="1"/>
</dbReference>
<evidence type="ECO:0000256" key="8">
    <source>
        <dbReference type="ARBA" id="ARBA00023012"/>
    </source>
</evidence>
<feature type="domain" description="Putative sensor" evidence="12">
    <location>
        <begin position="16"/>
        <end position="204"/>
    </location>
</feature>
<keyword evidence="3" id="KW-0597">Phosphoprotein</keyword>
<feature type="domain" description="Histidine kinase/HSP90-like ATPase" evidence="10">
    <location>
        <begin position="333"/>
        <end position="417"/>
    </location>
</feature>
<keyword evidence="6 13" id="KW-0418">Kinase</keyword>
<accession>A0A3P1TEA6</accession>
<dbReference type="InterPro" id="IPR011712">
    <property type="entry name" value="Sig_transdc_His_kin_sub3_dim/P"/>
</dbReference>
<dbReference type="InterPro" id="IPR025828">
    <property type="entry name" value="Put_sensor_dom"/>
</dbReference>
<name>A0A3P1TEA6_9ACTN</name>
<feature type="transmembrane region" description="Helical" evidence="9">
    <location>
        <begin position="127"/>
        <end position="148"/>
    </location>
</feature>
<evidence type="ECO:0000313" key="13">
    <source>
        <dbReference type="EMBL" id="RRD07236.1"/>
    </source>
</evidence>
<organism evidence="13 14">
    <name type="scientific">Arachnia propionica</name>
    <dbReference type="NCBI Taxonomy" id="1750"/>
    <lineage>
        <taxon>Bacteria</taxon>
        <taxon>Bacillati</taxon>
        <taxon>Actinomycetota</taxon>
        <taxon>Actinomycetes</taxon>
        <taxon>Propionibacteriales</taxon>
        <taxon>Propionibacteriaceae</taxon>
        <taxon>Arachnia</taxon>
    </lineage>
</organism>
<reference evidence="13 14" key="1">
    <citation type="submission" date="2018-11" db="EMBL/GenBank/DDBJ databases">
        <title>Genomes From Bacteria Associated with the Canine Oral Cavity: a Test Case for Automated Genome-Based Taxonomic Assignment.</title>
        <authorList>
            <person name="Coil D.A."/>
            <person name="Jospin G."/>
            <person name="Darling A.E."/>
            <person name="Wallis C."/>
            <person name="Davis I.J."/>
            <person name="Harris S."/>
            <person name="Eisen J.A."/>
            <person name="Holcombe L.J."/>
            <person name="O'Flynn C."/>
        </authorList>
    </citation>
    <scope>NUCLEOTIDE SEQUENCE [LARGE SCALE GENOMIC DNA]</scope>
    <source>
        <strain evidence="13 14">OH887_COT-365</strain>
    </source>
</reference>
<dbReference type="OrthoDB" id="3217947at2"/>
<keyword evidence="9" id="KW-1133">Transmembrane helix</keyword>
<evidence type="ECO:0000259" key="10">
    <source>
        <dbReference type="Pfam" id="PF02518"/>
    </source>
</evidence>
<evidence type="ECO:0000256" key="5">
    <source>
        <dbReference type="ARBA" id="ARBA00022741"/>
    </source>
</evidence>
<dbReference type="AlphaFoldDB" id="A0A3P1TEA6"/>
<evidence type="ECO:0000256" key="3">
    <source>
        <dbReference type="ARBA" id="ARBA00022553"/>
    </source>
</evidence>
<dbReference type="Pfam" id="PF07730">
    <property type="entry name" value="HisKA_3"/>
    <property type="match status" value="1"/>
</dbReference>
<keyword evidence="9" id="KW-0812">Transmembrane</keyword>
<comment type="catalytic activity">
    <reaction evidence="1">
        <text>ATP + protein L-histidine = ADP + protein N-phospho-L-histidine.</text>
        <dbReference type="EC" id="2.7.13.3"/>
    </reaction>
</comment>
<evidence type="ECO:0000256" key="2">
    <source>
        <dbReference type="ARBA" id="ARBA00012438"/>
    </source>
</evidence>
<evidence type="ECO:0000313" key="14">
    <source>
        <dbReference type="Proteomes" id="UP000280819"/>
    </source>
</evidence>
<feature type="transmembrane region" description="Helical" evidence="9">
    <location>
        <begin position="25"/>
        <end position="58"/>
    </location>
</feature>
<evidence type="ECO:0000256" key="9">
    <source>
        <dbReference type="SAM" id="Phobius"/>
    </source>
</evidence>
<dbReference type="Gene3D" id="1.20.5.1930">
    <property type="match status" value="1"/>
</dbReference>
<dbReference type="GO" id="GO:0000155">
    <property type="term" value="F:phosphorelay sensor kinase activity"/>
    <property type="evidence" value="ECO:0007669"/>
    <property type="project" value="InterPro"/>
</dbReference>
<feature type="transmembrane region" description="Helical" evidence="9">
    <location>
        <begin position="160"/>
        <end position="181"/>
    </location>
</feature>
<dbReference type="Pfam" id="PF02518">
    <property type="entry name" value="HATPase_c"/>
    <property type="match status" value="1"/>
</dbReference>
<evidence type="ECO:0000259" key="12">
    <source>
        <dbReference type="Pfam" id="PF13796"/>
    </source>
</evidence>
<dbReference type="GO" id="GO:0046983">
    <property type="term" value="F:protein dimerization activity"/>
    <property type="evidence" value="ECO:0007669"/>
    <property type="project" value="InterPro"/>
</dbReference>
<evidence type="ECO:0000256" key="1">
    <source>
        <dbReference type="ARBA" id="ARBA00000085"/>
    </source>
</evidence>
<dbReference type="GO" id="GO:0016020">
    <property type="term" value="C:membrane"/>
    <property type="evidence" value="ECO:0007669"/>
    <property type="project" value="InterPro"/>
</dbReference>
<evidence type="ECO:0000256" key="6">
    <source>
        <dbReference type="ARBA" id="ARBA00022777"/>
    </source>
</evidence>
<gene>
    <name evidence="13" type="ORF">EII34_01775</name>
</gene>